<feature type="compositionally biased region" description="Polar residues" evidence="1">
    <location>
        <begin position="52"/>
        <end position="73"/>
    </location>
</feature>
<organism evidence="2 3">
    <name type="scientific">Dorcoceras hygrometricum</name>
    <dbReference type="NCBI Taxonomy" id="472368"/>
    <lineage>
        <taxon>Eukaryota</taxon>
        <taxon>Viridiplantae</taxon>
        <taxon>Streptophyta</taxon>
        <taxon>Embryophyta</taxon>
        <taxon>Tracheophyta</taxon>
        <taxon>Spermatophyta</taxon>
        <taxon>Magnoliopsida</taxon>
        <taxon>eudicotyledons</taxon>
        <taxon>Gunneridae</taxon>
        <taxon>Pentapetalae</taxon>
        <taxon>asterids</taxon>
        <taxon>lamiids</taxon>
        <taxon>Lamiales</taxon>
        <taxon>Gesneriaceae</taxon>
        <taxon>Didymocarpoideae</taxon>
        <taxon>Trichosporeae</taxon>
        <taxon>Loxocarpinae</taxon>
        <taxon>Dorcoceras</taxon>
    </lineage>
</organism>
<gene>
    <name evidence="2" type="ORF">F511_26380</name>
</gene>
<dbReference type="GO" id="GO:0003743">
    <property type="term" value="F:translation initiation factor activity"/>
    <property type="evidence" value="ECO:0007669"/>
    <property type="project" value="UniProtKB-KW"/>
</dbReference>
<protein>
    <submittedName>
        <fullName evidence="2">Translation initiation factor IF-2, chloroplastic</fullName>
    </submittedName>
</protein>
<keyword evidence="2" id="KW-0396">Initiation factor</keyword>
<evidence type="ECO:0000313" key="2">
    <source>
        <dbReference type="EMBL" id="KZV55561.1"/>
    </source>
</evidence>
<dbReference type="EMBL" id="KQ988501">
    <property type="protein sequence ID" value="KZV55561.1"/>
    <property type="molecule type" value="Genomic_DNA"/>
</dbReference>
<evidence type="ECO:0000256" key="1">
    <source>
        <dbReference type="SAM" id="MobiDB-lite"/>
    </source>
</evidence>
<name>A0A2Z7D7X8_9LAMI</name>
<keyword evidence="2" id="KW-0648">Protein biosynthesis</keyword>
<feature type="region of interest" description="Disordered" evidence="1">
    <location>
        <begin position="52"/>
        <end position="87"/>
    </location>
</feature>
<proteinExistence type="predicted"/>
<accession>A0A2Z7D7X8</accession>
<reference evidence="2 3" key="1">
    <citation type="journal article" date="2015" name="Proc. Natl. Acad. Sci. U.S.A.">
        <title>The resurrection genome of Boea hygrometrica: A blueprint for survival of dehydration.</title>
        <authorList>
            <person name="Xiao L."/>
            <person name="Yang G."/>
            <person name="Zhang L."/>
            <person name="Yang X."/>
            <person name="Zhao S."/>
            <person name="Ji Z."/>
            <person name="Zhou Q."/>
            <person name="Hu M."/>
            <person name="Wang Y."/>
            <person name="Chen M."/>
            <person name="Xu Y."/>
            <person name="Jin H."/>
            <person name="Xiao X."/>
            <person name="Hu G."/>
            <person name="Bao F."/>
            <person name="Hu Y."/>
            <person name="Wan P."/>
            <person name="Li L."/>
            <person name="Deng X."/>
            <person name="Kuang T."/>
            <person name="Xiang C."/>
            <person name="Zhu J.K."/>
            <person name="Oliver M.J."/>
            <person name="He Y."/>
        </authorList>
    </citation>
    <scope>NUCLEOTIDE SEQUENCE [LARGE SCALE GENOMIC DNA]</scope>
    <source>
        <strain evidence="3">cv. XS01</strain>
    </source>
</reference>
<dbReference type="Proteomes" id="UP000250235">
    <property type="component" value="Unassembled WGS sequence"/>
</dbReference>
<keyword evidence="3" id="KW-1185">Reference proteome</keyword>
<evidence type="ECO:0000313" key="3">
    <source>
        <dbReference type="Proteomes" id="UP000250235"/>
    </source>
</evidence>
<dbReference type="AlphaFoldDB" id="A0A2Z7D7X8"/>
<sequence length="210" mass="23548">MKTGVDQLYHCSVQPGYLRILQMGDTDPKHKSRKTEYELDQSINWQIKSSLNTTHSQSAGGNHRTSSNHQSIHSQRKHQNDTVSTNSNDVAELHKLSTDIPCEEAKSCWLPSRNAFLSTILSWLVPDATLKTQFSTYSNDVASHHSLICVPAASSNHSKCNYCQQITKRHAYVISTDSKFTRLYMSRVGSSHILSIHSVTTVLQLSRSSC</sequence>